<name>W9GT62_9PROT</name>
<dbReference type="EMBL" id="AVFL01000031">
    <property type="protein sequence ID" value="EWY37090.1"/>
    <property type="molecule type" value="Genomic_DNA"/>
</dbReference>
<dbReference type="Proteomes" id="UP000019486">
    <property type="component" value="Unassembled WGS sequence"/>
</dbReference>
<protein>
    <recommendedName>
        <fullName evidence="1">Polysaccharide pyruvyl transferase domain-containing protein</fullName>
    </recommendedName>
</protein>
<dbReference type="PANTHER" id="PTHR36836:SF1">
    <property type="entry name" value="COLANIC ACID BIOSYNTHESIS PROTEIN WCAK"/>
    <property type="match status" value="1"/>
</dbReference>
<dbReference type="AlphaFoldDB" id="W9GT62"/>
<gene>
    <name evidence="2" type="ORF">N825_21835</name>
</gene>
<keyword evidence="3" id="KW-1185">Reference proteome</keyword>
<evidence type="ECO:0000313" key="3">
    <source>
        <dbReference type="Proteomes" id="UP000019486"/>
    </source>
</evidence>
<sequence>MGDGLIAECLMYAIETAMPSASIDTIDLAGRVGHAAEYGKNRRLYLKVMKSLPKPLRLAAVCGALLPSLALRLGPGWAARLRNADILIIGGGQIFADSDLNFPLKLSTVLRQAHATGTPVAIHSVGVSADWSTIGRHLLRSALTKAELVYASVRDGSSAAHMSRLFLEGSSVQIRQVRDPGLLASRVYPPRPASEPPDAGCREIGINISHPDVLGYHSDRGNKIDPEAMACLYLETAEKIHKLGLKPVLFTNGSPEDHGFMTALADRLIQGSLTAENFRVVPRPTTPSELIETISSFHGVIAHRLHANIAAYSFRIPHVGLPWDRKVDSFFASVGREAFMIPVNGVTSDIVVSTLAAALEAGIDPGTHHAVLNETAESIRGLLQAVQAHRAKDRERTLILKSI</sequence>
<accession>W9GT62</accession>
<evidence type="ECO:0000313" key="2">
    <source>
        <dbReference type="EMBL" id="EWY37090.1"/>
    </source>
</evidence>
<dbReference type="STRING" id="1385369.N825_21835"/>
<proteinExistence type="predicted"/>
<dbReference type="InterPro" id="IPR007345">
    <property type="entry name" value="Polysacch_pyruvyl_Trfase"/>
</dbReference>
<dbReference type="PANTHER" id="PTHR36836">
    <property type="entry name" value="COLANIC ACID BIOSYNTHESIS PROTEIN WCAK"/>
    <property type="match status" value="1"/>
</dbReference>
<comment type="caution">
    <text evidence="2">The sequence shown here is derived from an EMBL/GenBank/DDBJ whole genome shotgun (WGS) entry which is preliminary data.</text>
</comment>
<evidence type="ECO:0000259" key="1">
    <source>
        <dbReference type="Pfam" id="PF04230"/>
    </source>
</evidence>
<dbReference type="Pfam" id="PF04230">
    <property type="entry name" value="PS_pyruv_trans"/>
    <property type="match status" value="1"/>
</dbReference>
<reference evidence="2 3" key="1">
    <citation type="submission" date="2013-08" db="EMBL/GenBank/DDBJ databases">
        <title>The genome sequence of Skermanella stibiiresistens.</title>
        <authorList>
            <person name="Zhu W."/>
            <person name="Wang G."/>
        </authorList>
    </citation>
    <scope>NUCLEOTIDE SEQUENCE [LARGE SCALE GENOMIC DNA]</scope>
    <source>
        <strain evidence="2 3">SB22</strain>
    </source>
</reference>
<organism evidence="2 3">
    <name type="scientific">Skermanella stibiiresistens SB22</name>
    <dbReference type="NCBI Taxonomy" id="1385369"/>
    <lineage>
        <taxon>Bacteria</taxon>
        <taxon>Pseudomonadati</taxon>
        <taxon>Pseudomonadota</taxon>
        <taxon>Alphaproteobacteria</taxon>
        <taxon>Rhodospirillales</taxon>
        <taxon>Azospirillaceae</taxon>
        <taxon>Skermanella</taxon>
    </lineage>
</organism>
<feature type="domain" description="Polysaccharide pyruvyl transferase" evidence="1">
    <location>
        <begin position="2"/>
        <end position="324"/>
    </location>
</feature>